<dbReference type="PROSITE" id="PS51143">
    <property type="entry name" value="MT_A70"/>
    <property type="match status" value="1"/>
</dbReference>
<evidence type="ECO:0008006" key="5">
    <source>
        <dbReference type="Google" id="ProtNLM"/>
    </source>
</evidence>
<comment type="caution">
    <text evidence="4">The sequence shown here is derived from an EMBL/GenBank/DDBJ whole genome shotgun (WGS) entry which is preliminary data.</text>
</comment>
<evidence type="ECO:0000256" key="3">
    <source>
        <dbReference type="ARBA" id="ARBA00022691"/>
    </source>
</evidence>
<dbReference type="InterPro" id="IPR007757">
    <property type="entry name" value="MT-A70-like"/>
</dbReference>
<dbReference type="InterPro" id="IPR002052">
    <property type="entry name" value="DNA_methylase_N6_adenine_CS"/>
</dbReference>
<dbReference type="PROSITE" id="PS00092">
    <property type="entry name" value="N6_MTASE"/>
    <property type="match status" value="1"/>
</dbReference>
<dbReference type="GO" id="GO:0001734">
    <property type="term" value="F:mRNA m(6)A methyltransferase activity"/>
    <property type="evidence" value="ECO:0007669"/>
    <property type="project" value="UniProtKB-ARBA"/>
</dbReference>
<dbReference type="Pfam" id="PF05063">
    <property type="entry name" value="MT-A70"/>
    <property type="match status" value="1"/>
</dbReference>
<feature type="non-terminal residue" evidence="4">
    <location>
        <position position="1"/>
    </location>
</feature>
<gene>
    <name evidence="4" type="ORF">LCGC14_2005910</name>
</gene>
<keyword evidence="1" id="KW-0489">Methyltransferase</keyword>
<organism evidence="4">
    <name type="scientific">marine sediment metagenome</name>
    <dbReference type="NCBI Taxonomy" id="412755"/>
    <lineage>
        <taxon>unclassified sequences</taxon>
        <taxon>metagenomes</taxon>
        <taxon>ecological metagenomes</taxon>
    </lineage>
</organism>
<protein>
    <recommendedName>
        <fullName evidence="5">DNA methylase N-4/N-6 domain-containing protein</fullName>
    </recommendedName>
</protein>
<dbReference type="PANTHER" id="PTHR12829">
    <property type="entry name" value="N6-ADENOSINE-METHYLTRANSFERASE"/>
    <property type="match status" value="1"/>
</dbReference>
<dbReference type="SUPFAM" id="SSF53335">
    <property type="entry name" value="S-adenosyl-L-methionine-dependent methyltransferases"/>
    <property type="match status" value="1"/>
</dbReference>
<evidence type="ECO:0000256" key="1">
    <source>
        <dbReference type="ARBA" id="ARBA00022603"/>
    </source>
</evidence>
<dbReference type="EMBL" id="LAZR01022887">
    <property type="protein sequence ID" value="KKL80318.1"/>
    <property type="molecule type" value="Genomic_DNA"/>
</dbReference>
<dbReference type="InterPro" id="IPR029063">
    <property type="entry name" value="SAM-dependent_MTases_sf"/>
</dbReference>
<proteinExistence type="predicted"/>
<keyword evidence="3" id="KW-0949">S-adenosyl-L-methionine</keyword>
<dbReference type="GO" id="GO:0032259">
    <property type="term" value="P:methylation"/>
    <property type="evidence" value="ECO:0007669"/>
    <property type="project" value="UniProtKB-KW"/>
</dbReference>
<name>A0A0F9F1T4_9ZZZZ</name>
<evidence type="ECO:0000256" key="2">
    <source>
        <dbReference type="ARBA" id="ARBA00022679"/>
    </source>
</evidence>
<dbReference type="AlphaFoldDB" id="A0A0F9F1T4"/>
<accession>A0A0F9F1T4</accession>
<dbReference type="PANTHER" id="PTHR12829:SF7">
    <property type="entry name" value="N6-ADENOSINE-METHYLTRANSFERASE CATALYTIC SUBUNIT"/>
    <property type="match status" value="1"/>
</dbReference>
<reference evidence="4" key="1">
    <citation type="journal article" date="2015" name="Nature">
        <title>Complex archaea that bridge the gap between prokaryotes and eukaryotes.</title>
        <authorList>
            <person name="Spang A."/>
            <person name="Saw J.H."/>
            <person name="Jorgensen S.L."/>
            <person name="Zaremba-Niedzwiedzka K."/>
            <person name="Martijn J."/>
            <person name="Lind A.E."/>
            <person name="van Eijk R."/>
            <person name="Schleper C."/>
            <person name="Guy L."/>
            <person name="Ettema T.J."/>
        </authorList>
    </citation>
    <scope>NUCLEOTIDE SEQUENCE</scope>
</reference>
<sequence length="196" mass="23263">CLTMDLCRAINMGIMEMEKEMKKYQIIYADPPWKQFRGGFRKARPNQGKKLDYDTLNTDDIRIILHKFSGDILFLWTIDKFLNEAETIGRELGYKLHTKIIWNKLNGPAPAFTVRFTHEYLFWFYKSPMLKIAKEFRGKYTTVLTERATKHSKKPICAYEMIENFYPNNAKLELFARSKRQGWDVWGNEVESDIEL</sequence>
<dbReference type="Gene3D" id="3.40.50.150">
    <property type="entry name" value="Vaccinia Virus protein VP39"/>
    <property type="match status" value="1"/>
</dbReference>
<dbReference type="GO" id="GO:0003676">
    <property type="term" value="F:nucleic acid binding"/>
    <property type="evidence" value="ECO:0007669"/>
    <property type="project" value="InterPro"/>
</dbReference>
<keyword evidence="2" id="KW-0808">Transferase</keyword>
<evidence type="ECO:0000313" key="4">
    <source>
        <dbReference type="EMBL" id="KKL80318.1"/>
    </source>
</evidence>